<dbReference type="Gene3D" id="2.60.40.3080">
    <property type="match status" value="1"/>
</dbReference>
<dbReference type="EMBL" id="JAUONL010000001">
    <property type="protein sequence ID" value="MDO6356417.1"/>
    <property type="molecule type" value="Genomic_DNA"/>
</dbReference>
<dbReference type="EMBL" id="CZAI01000002">
    <property type="protein sequence ID" value="CUO98140.1"/>
    <property type="molecule type" value="Genomic_DNA"/>
</dbReference>
<evidence type="ECO:0000313" key="3">
    <source>
        <dbReference type="EMBL" id="KAA5490269.1"/>
    </source>
</evidence>
<reference evidence="2 5" key="1">
    <citation type="submission" date="2015-09" db="EMBL/GenBank/DDBJ databases">
        <authorList>
            <consortium name="Pathogen Informatics"/>
        </authorList>
    </citation>
    <scope>NUCLEOTIDE SEQUENCE [LARGE SCALE GENOMIC DNA]</scope>
    <source>
        <strain evidence="2 5">2789STDY5834880</strain>
    </source>
</reference>
<gene>
    <name evidence="2" type="ORF">ERS852494_01258</name>
    <name evidence="3" type="ORF">F2Y35_14785</name>
    <name evidence="4" type="ORF">Q4469_01670</name>
</gene>
<dbReference type="RefSeq" id="WP_082431374.1">
    <property type="nucleotide sequence ID" value="NZ_CZAI01000002.1"/>
</dbReference>
<evidence type="ECO:0000256" key="1">
    <source>
        <dbReference type="SAM" id="SignalP"/>
    </source>
</evidence>
<reference evidence="4" key="3">
    <citation type="submission" date="2023-07" db="EMBL/GenBank/DDBJ databases">
        <title>Whole Genome Sequencing of Colonoscopy isolates.</title>
        <authorList>
            <person name="Surve S.V."/>
            <person name="Valls R.A."/>
            <person name="Barrak K.E."/>
            <person name="Gardner T.B."/>
            <person name="O'Toole G.A."/>
        </authorList>
    </citation>
    <scope>NUCLEOTIDE SEQUENCE</scope>
    <source>
        <strain evidence="4">GP0119</strain>
    </source>
</reference>
<feature type="chain" id="PRO_5042683246" evidence="1">
    <location>
        <begin position="21"/>
        <end position="128"/>
    </location>
</feature>
<dbReference type="EMBL" id="VVYF01000015">
    <property type="protein sequence ID" value="KAA5490269.1"/>
    <property type="molecule type" value="Genomic_DNA"/>
</dbReference>
<proteinExistence type="predicted"/>
<dbReference type="Proteomes" id="UP000491168">
    <property type="component" value="Unassembled WGS sequence"/>
</dbReference>
<feature type="signal peptide" evidence="1">
    <location>
        <begin position="1"/>
        <end position="20"/>
    </location>
</feature>
<evidence type="ECO:0000313" key="4">
    <source>
        <dbReference type="EMBL" id="MDO6356417.1"/>
    </source>
</evidence>
<dbReference type="Pfam" id="PF11589">
    <property type="entry name" value="DUF3244"/>
    <property type="match status" value="1"/>
</dbReference>
<keyword evidence="1" id="KW-0732">Signal</keyword>
<dbReference type="STRING" id="47678.ERS852494_01258"/>
<dbReference type="InterPro" id="IPR021638">
    <property type="entry name" value="DUF3244"/>
</dbReference>
<organism evidence="2 5">
    <name type="scientific">Bacteroides caccae</name>
    <dbReference type="NCBI Taxonomy" id="47678"/>
    <lineage>
        <taxon>Bacteria</taxon>
        <taxon>Pseudomonadati</taxon>
        <taxon>Bacteroidota</taxon>
        <taxon>Bacteroidia</taxon>
        <taxon>Bacteroidales</taxon>
        <taxon>Bacteroidaceae</taxon>
        <taxon>Bacteroides</taxon>
    </lineage>
</organism>
<evidence type="ECO:0000313" key="2">
    <source>
        <dbReference type="EMBL" id="CUO98140.1"/>
    </source>
</evidence>
<evidence type="ECO:0000313" key="5">
    <source>
        <dbReference type="Proteomes" id="UP000095657"/>
    </source>
</evidence>
<evidence type="ECO:0000313" key="6">
    <source>
        <dbReference type="Proteomes" id="UP000491168"/>
    </source>
</evidence>
<name>A0A174JLU9_9BACE</name>
<protein>
    <submittedName>
        <fullName evidence="3">DUF3244 domain-containing protein</fullName>
    </submittedName>
    <submittedName>
        <fullName evidence="2">Protein of uncharacterized function (DUF3244)</fullName>
    </submittedName>
</protein>
<dbReference type="Proteomes" id="UP001170023">
    <property type="component" value="Unassembled WGS sequence"/>
</dbReference>
<dbReference type="AlphaFoldDB" id="A0A174JLU9"/>
<dbReference type="Proteomes" id="UP000095657">
    <property type="component" value="Unassembled WGS sequence"/>
</dbReference>
<reference evidence="3 6" key="2">
    <citation type="journal article" date="2019" name="Nat. Med.">
        <title>A library of human gut bacterial isolates paired with longitudinal multiomics data enables mechanistic microbiome research.</title>
        <authorList>
            <person name="Poyet M."/>
            <person name="Groussin M."/>
            <person name="Gibbons S.M."/>
            <person name="Avila-Pacheco J."/>
            <person name="Jiang X."/>
            <person name="Kearney S.M."/>
            <person name="Perrotta A.R."/>
            <person name="Berdy B."/>
            <person name="Zhao S."/>
            <person name="Lieberman T.D."/>
            <person name="Swanson P.K."/>
            <person name="Smith M."/>
            <person name="Roesemann S."/>
            <person name="Alexander J.E."/>
            <person name="Rich S.A."/>
            <person name="Livny J."/>
            <person name="Vlamakis H."/>
            <person name="Clish C."/>
            <person name="Bullock K."/>
            <person name="Deik A."/>
            <person name="Scott J."/>
            <person name="Pierce K.A."/>
            <person name="Xavier R.J."/>
            <person name="Alm E.J."/>
        </authorList>
    </citation>
    <scope>NUCLEOTIDE SEQUENCE [LARGE SCALE GENOMIC DNA]</scope>
    <source>
        <strain evidence="3 6">BIOML-A21</strain>
    </source>
</reference>
<accession>A0A174JLU9</accession>
<sequence>MKRISLLFIFLILLSGLGTAGDFPKQSNKKRKVPIKSTTGVPVFRSPIYSPVQVFIYGNVLMVNFQEALKNVLVKIENIETNEIILLKSYDAQIGTVVDVSIYGSGQFQISFSADTYEGYGEFYIYGS</sequence>